<evidence type="ECO:0000256" key="12">
    <source>
        <dbReference type="ARBA" id="ARBA00022993"/>
    </source>
</evidence>
<evidence type="ECO:0000256" key="15">
    <source>
        <dbReference type="RuleBase" id="RU003530"/>
    </source>
</evidence>
<organism evidence="17 18">
    <name type="scientific">Pseudaeromonas sharmana</name>
    <dbReference type="NCBI Taxonomy" id="328412"/>
    <lineage>
        <taxon>Bacteria</taxon>
        <taxon>Pseudomonadati</taxon>
        <taxon>Pseudomonadota</taxon>
        <taxon>Gammaproteobacteria</taxon>
        <taxon>Aeromonadales</taxon>
        <taxon>Aeromonadaceae</taxon>
        <taxon>Pseudaeromonas</taxon>
    </lineage>
</organism>
<sequence>MTLETGHLSPYISFTRHQWSELRAAVPMTLTEHDLVQLRGIHDELSLDEVRDIYLPLSRLLNLYVKARQRRSKVIEQFLGTEPAHVPYVISIAGSVAVGKSTTARILQALLDRWPEHPKVELVTTDGFLYPNAELDARGMMKKKGFPQSYDMRRLVNFVADIKAGAKSVSAPVYSHHIYDIVPDAEKRVEQPDILILEGLNVLQSGMDYPHDPHHVFVSDFVDFAIYVDADEHLLKQWYVERFLRFRKGAFADPTCYFHHYAALSEEESVNIAGQIWDEINYPNLKTNILPTRERASLILTKGGAHAVEQVKLRK</sequence>
<dbReference type="EC" id="2.7.1.33" evidence="5 14"/>
<keyword evidence="9 14" id="KW-0547">Nucleotide-binding</keyword>
<evidence type="ECO:0000256" key="6">
    <source>
        <dbReference type="ARBA" id="ARBA00015080"/>
    </source>
</evidence>
<dbReference type="EMBL" id="JBHSAF010000012">
    <property type="protein sequence ID" value="MFC3913715.1"/>
    <property type="molecule type" value="Genomic_DNA"/>
</dbReference>
<name>A0ABV8CNW6_9GAMM</name>
<keyword evidence="8 14" id="KW-0808">Transferase</keyword>
<dbReference type="InterPro" id="IPR006083">
    <property type="entry name" value="PRK/URK"/>
</dbReference>
<protein>
    <recommendedName>
        <fullName evidence="6 14">Pantothenate kinase</fullName>
        <ecNumber evidence="5 14">2.7.1.33</ecNumber>
    </recommendedName>
    <alternativeName>
        <fullName evidence="13 14">Pantothenic acid kinase</fullName>
    </alternativeName>
</protein>
<reference evidence="18" key="1">
    <citation type="journal article" date="2019" name="Int. J. Syst. Evol. Microbiol.">
        <title>The Global Catalogue of Microorganisms (GCM) 10K type strain sequencing project: providing services to taxonomists for standard genome sequencing and annotation.</title>
        <authorList>
            <consortium name="The Broad Institute Genomics Platform"/>
            <consortium name="The Broad Institute Genome Sequencing Center for Infectious Disease"/>
            <person name="Wu L."/>
            <person name="Ma J."/>
        </authorList>
    </citation>
    <scope>NUCLEOTIDE SEQUENCE [LARGE SCALE GENOMIC DNA]</scope>
    <source>
        <strain evidence="18">CCUG 54939</strain>
    </source>
</reference>
<feature type="binding site" evidence="14">
    <location>
        <begin position="94"/>
        <end position="101"/>
    </location>
    <ligand>
        <name>ATP</name>
        <dbReference type="ChEBI" id="CHEBI:30616"/>
    </ligand>
</feature>
<comment type="catalytic activity">
    <reaction evidence="1 14 15">
        <text>(R)-pantothenate + ATP = (R)-4'-phosphopantothenate + ADP + H(+)</text>
        <dbReference type="Rhea" id="RHEA:16373"/>
        <dbReference type="ChEBI" id="CHEBI:10986"/>
        <dbReference type="ChEBI" id="CHEBI:15378"/>
        <dbReference type="ChEBI" id="CHEBI:29032"/>
        <dbReference type="ChEBI" id="CHEBI:30616"/>
        <dbReference type="ChEBI" id="CHEBI:456216"/>
        <dbReference type="EC" id="2.7.1.33"/>
    </reaction>
</comment>
<evidence type="ECO:0000313" key="18">
    <source>
        <dbReference type="Proteomes" id="UP001595692"/>
    </source>
</evidence>
<dbReference type="SUPFAM" id="SSF52540">
    <property type="entry name" value="P-loop containing nucleoside triphosphate hydrolases"/>
    <property type="match status" value="1"/>
</dbReference>
<accession>A0ABV8CNW6</accession>
<dbReference type="NCBIfam" id="TIGR00554">
    <property type="entry name" value="panK_bact"/>
    <property type="match status" value="1"/>
</dbReference>
<dbReference type="GO" id="GO:0004594">
    <property type="term" value="F:pantothenate kinase activity"/>
    <property type="evidence" value="ECO:0007669"/>
    <property type="project" value="UniProtKB-EC"/>
</dbReference>
<evidence type="ECO:0000256" key="2">
    <source>
        <dbReference type="ARBA" id="ARBA00004496"/>
    </source>
</evidence>
<dbReference type="HAMAP" id="MF_00215">
    <property type="entry name" value="Pantothen_kinase_1"/>
    <property type="match status" value="1"/>
</dbReference>
<evidence type="ECO:0000256" key="1">
    <source>
        <dbReference type="ARBA" id="ARBA00001206"/>
    </source>
</evidence>
<evidence type="ECO:0000256" key="3">
    <source>
        <dbReference type="ARBA" id="ARBA00005225"/>
    </source>
</evidence>
<comment type="pathway">
    <text evidence="3 14 15">Cofactor biosynthesis; coenzyme A biosynthesis; CoA from (R)-pantothenate: step 1/5.</text>
</comment>
<keyword evidence="7 14" id="KW-0963">Cytoplasm</keyword>
<evidence type="ECO:0000256" key="13">
    <source>
        <dbReference type="ARBA" id="ARBA00032866"/>
    </source>
</evidence>
<evidence type="ECO:0000256" key="7">
    <source>
        <dbReference type="ARBA" id="ARBA00022490"/>
    </source>
</evidence>
<comment type="caution">
    <text evidence="17">The sequence shown here is derived from an EMBL/GenBank/DDBJ whole genome shotgun (WGS) entry which is preliminary data.</text>
</comment>
<dbReference type="InterPro" id="IPR004566">
    <property type="entry name" value="PanK"/>
</dbReference>
<keyword evidence="10 14" id="KW-0418">Kinase</keyword>
<evidence type="ECO:0000313" key="17">
    <source>
        <dbReference type="EMBL" id="MFC3913715.1"/>
    </source>
</evidence>
<evidence type="ECO:0000259" key="16">
    <source>
        <dbReference type="Pfam" id="PF00485"/>
    </source>
</evidence>
<dbReference type="PIRSF" id="PIRSF000545">
    <property type="entry name" value="Pantothenate_kin"/>
    <property type="match status" value="1"/>
</dbReference>
<dbReference type="Pfam" id="PF00485">
    <property type="entry name" value="PRK"/>
    <property type="match status" value="1"/>
</dbReference>
<dbReference type="Proteomes" id="UP001595692">
    <property type="component" value="Unassembled WGS sequence"/>
</dbReference>
<dbReference type="PANTHER" id="PTHR10285">
    <property type="entry name" value="URIDINE KINASE"/>
    <property type="match status" value="1"/>
</dbReference>
<evidence type="ECO:0000256" key="9">
    <source>
        <dbReference type="ARBA" id="ARBA00022741"/>
    </source>
</evidence>
<dbReference type="Gene3D" id="3.40.50.300">
    <property type="entry name" value="P-loop containing nucleotide triphosphate hydrolases"/>
    <property type="match status" value="1"/>
</dbReference>
<evidence type="ECO:0000256" key="10">
    <source>
        <dbReference type="ARBA" id="ARBA00022777"/>
    </source>
</evidence>
<feature type="domain" description="Phosphoribulokinase/uridine kinase" evidence="16">
    <location>
        <begin position="89"/>
        <end position="242"/>
    </location>
</feature>
<evidence type="ECO:0000256" key="4">
    <source>
        <dbReference type="ARBA" id="ARBA00006087"/>
    </source>
</evidence>
<comment type="subcellular location">
    <subcellularLocation>
        <location evidence="2 14 15">Cytoplasm</location>
    </subcellularLocation>
</comment>
<evidence type="ECO:0000256" key="5">
    <source>
        <dbReference type="ARBA" id="ARBA00012102"/>
    </source>
</evidence>
<dbReference type="RefSeq" id="WP_377152114.1">
    <property type="nucleotide sequence ID" value="NZ_JBHSAF010000012.1"/>
</dbReference>
<proteinExistence type="inferred from homology"/>
<keyword evidence="12 14" id="KW-0173">Coenzyme A biosynthesis</keyword>
<keyword evidence="18" id="KW-1185">Reference proteome</keyword>
<evidence type="ECO:0000256" key="14">
    <source>
        <dbReference type="HAMAP-Rule" id="MF_00215"/>
    </source>
</evidence>
<dbReference type="InterPro" id="IPR027417">
    <property type="entry name" value="P-loop_NTPase"/>
</dbReference>
<evidence type="ECO:0000256" key="11">
    <source>
        <dbReference type="ARBA" id="ARBA00022840"/>
    </source>
</evidence>
<gene>
    <name evidence="14 17" type="primary">coaA</name>
    <name evidence="17" type="ORF">ACFOSS_09585</name>
</gene>
<comment type="similarity">
    <text evidence="4 14 15">Belongs to the prokaryotic pantothenate kinase family.</text>
</comment>
<keyword evidence="11 14" id="KW-0067">ATP-binding</keyword>
<evidence type="ECO:0000256" key="8">
    <source>
        <dbReference type="ARBA" id="ARBA00022679"/>
    </source>
</evidence>
<dbReference type="CDD" id="cd02025">
    <property type="entry name" value="PanK"/>
    <property type="match status" value="1"/>
</dbReference>